<evidence type="ECO:0000313" key="9">
    <source>
        <dbReference type="EMBL" id="SVC69752.1"/>
    </source>
</evidence>
<dbReference type="PANTHER" id="PTHR11055:SF1">
    <property type="entry name" value="PAPS SYNTHETASE, ISOFORM D"/>
    <property type="match status" value="1"/>
</dbReference>
<dbReference type="PANTHER" id="PTHR11055">
    <property type="entry name" value="BIFUNCTIONAL 3'-PHOSPHOADENOSINE 5'-PHOSPHOSULFATE SYNTHASE"/>
    <property type="match status" value="1"/>
</dbReference>
<dbReference type="GO" id="GO:0004020">
    <property type="term" value="F:adenylylsulfate kinase activity"/>
    <property type="evidence" value="ECO:0007669"/>
    <property type="project" value="UniProtKB-EC"/>
</dbReference>
<keyword evidence="6" id="KW-0067">ATP-binding</keyword>
<feature type="region of interest" description="Disordered" evidence="7">
    <location>
        <begin position="163"/>
        <end position="183"/>
    </location>
</feature>
<evidence type="ECO:0000256" key="7">
    <source>
        <dbReference type="SAM" id="MobiDB-lite"/>
    </source>
</evidence>
<dbReference type="GO" id="GO:0005524">
    <property type="term" value="F:ATP binding"/>
    <property type="evidence" value="ECO:0007669"/>
    <property type="project" value="UniProtKB-KW"/>
</dbReference>
<organism evidence="9">
    <name type="scientific">marine metagenome</name>
    <dbReference type="NCBI Taxonomy" id="408172"/>
    <lineage>
        <taxon>unclassified sequences</taxon>
        <taxon>metagenomes</taxon>
        <taxon>ecological metagenomes</taxon>
    </lineage>
</organism>
<dbReference type="NCBIfam" id="NF003013">
    <property type="entry name" value="PRK03846.1"/>
    <property type="match status" value="1"/>
</dbReference>
<gene>
    <name evidence="9" type="ORF">METZ01_LOCUS322606</name>
</gene>
<dbReference type="InterPro" id="IPR002891">
    <property type="entry name" value="APS"/>
</dbReference>
<proteinExistence type="inferred from homology"/>
<dbReference type="EC" id="2.7.1.25" evidence="2"/>
<sequence length="200" mass="22240">MSDQNPNVIWHSNNLSKEERYASLGYMGATIWFTGLSGSGKSSIASATEKLIVTSGHPSYLLDGDNLRLGLNEDLNFSAEDRHENVRRVAEVARLFADAGLVALVPLISPYRDDRENAREIHDRFGLRFFEVFVDTPIGVCEERDPKGLYKKARSGEIKGFTGIDDPYEKPSSPDLILTPEHGSPEDGARLVLKLLEISY</sequence>
<dbReference type="CDD" id="cd02027">
    <property type="entry name" value="APSK"/>
    <property type="match status" value="1"/>
</dbReference>
<name>A0A382PCV0_9ZZZZ</name>
<reference evidence="9" key="1">
    <citation type="submission" date="2018-05" db="EMBL/GenBank/DDBJ databases">
        <authorList>
            <person name="Lanie J.A."/>
            <person name="Ng W.-L."/>
            <person name="Kazmierczak K.M."/>
            <person name="Andrzejewski T.M."/>
            <person name="Davidsen T.M."/>
            <person name="Wayne K.J."/>
            <person name="Tettelin H."/>
            <person name="Glass J.I."/>
            <person name="Rusch D."/>
            <person name="Podicherti R."/>
            <person name="Tsui H.-C.T."/>
            <person name="Winkler M.E."/>
        </authorList>
    </citation>
    <scope>NUCLEOTIDE SEQUENCE</scope>
</reference>
<evidence type="ECO:0000256" key="2">
    <source>
        <dbReference type="ARBA" id="ARBA00012121"/>
    </source>
</evidence>
<dbReference type="Pfam" id="PF01583">
    <property type="entry name" value="APS_kinase"/>
    <property type="match status" value="1"/>
</dbReference>
<evidence type="ECO:0000256" key="3">
    <source>
        <dbReference type="ARBA" id="ARBA00022679"/>
    </source>
</evidence>
<evidence type="ECO:0000256" key="5">
    <source>
        <dbReference type="ARBA" id="ARBA00022777"/>
    </source>
</evidence>
<dbReference type="Gene3D" id="3.40.50.300">
    <property type="entry name" value="P-loop containing nucleotide triphosphate hydrolases"/>
    <property type="match status" value="1"/>
</dbReference>
<evidence type="ECO:0000259" key="8">
    <source>
        <dbReference type="Pfam" id="PF01583"/>
    </source>
</evidence>
<accession>A0A382PCV0</accession>
<protein>
    <recommendedName>
        <fullName evidence="2">adenylyl-sulfate kinase</fullName>
        <ecNumber evidence="2">2.7.1.25</ecNumber>
    </recommendedName>
</protein>
<comment type="pathway">
    <text evidence="1">Sulfur metabolism.</text>
</comment>
<keyword evidence="4" id="KW-0547">Nucleotide-binding</keyword>
<dbReference type="GO" id="GO:0000103">
    <property type="term" value="P:sulfate assimilation"/>
    <property type="evidence" value="ECO:0007669"/>
    <property type="project" value="InterPro"/>
</dbReference>
<dbReference type="InterPro" id="IPR059117">
    <property type="entry name" value="APS_kinase_dom"/>
</dbReference>
<evidence type="ECO:0000256" key="1">
    <source>
        <dbReference type="ARBA" id="ARBA00004678"/>
    </source>
</evidence>
<dbReference type="InterPro" id="IPR027417">
    <property type="entry name" value="P-loop_NTPase"/>
</dbReference>
<dbReference type="HAMAP" id="MF_00065">
    <property type="entry name" value="Adenylyl_sulf_kinase"/>
    <property type="match status" value="1"/>
</dbReference>
<dbReference type="AlphaFoldDB" id="A0A382PCV0"/>
<dbReference type="SUPFAM" id="SSF52540">
    <property type="entry name" value="P-loop containing nucleoside triphosphate hydrolases"/>
    <property type="match status" value="1"/>
</dbReference>
<keyword evidence="3" id="KW-0808">Transferase</keyword>
<keyword evidence="5" id="KW-0418">Kinase</keyword>
<dbReference type="NCBIfam" id="TIGR00455">
    <property type="entry name" value="apsK"/>
    <property type="match status" value="1"/>
</dbReference>
<evidence type="ECO:0000256" key="6">
    <source>
        <dbReference type="ARBA" id="ARBA00022840"/>
    </source>
</evidence>
<dbReference type="EMBL" id="UINC01105655">
    <property type="protein sequence ID" value="SVC69752.1"/>
    <property type="molecule type" value="Genomic_DNA"/>
</dbReference>
<evidence type="ECO:0000256" key="4">
    <source>
        <dbReference type="ARBA" id="ARBA00022741"/>
    </source>
</evidence>
<feature type="domain" description="APS kinase" evidence="8">
    <location>
        <begin position="28"/>
        <end position="178"/>
    </location>
</feature>